<keyword evidence="6" id="KW-1185">Reference proteome</keyword>
<dbReference type="SMART" id="SM00052">
    <property type="entry name" value="EAL"/>
    <property type="match status" value="1"/>
</dbReference>
<dbReference type="InterPro" id="IPR052155">
    <property type="entry name" value="Biofilm_reg_signaling"/>
</dbReference>
<dbReference type="Proteomes" id="UP000675781">
    <property type="component" value="Unassembled WGS sequence"/>
</dbReference>
<dbReference type="PROSITE" id="PS50887">
    <property type="entry name" value="GGDEF"/>
    <property type="match status" value="1"/>
</dbReference>
<dbReference type="InterPro" id="IPR000160">
    <property type="entry name" value="GGDEF_dom"/>
</dbReference>
<dbReference type="NCBIfam" id="TIGR00254">
    <property type="entry name" value="GGDEF"/>
    <property type="match status" value="1"/>
</dbReference>
<dbReference type="SUPFAM" id="SSF141868">
    <property type="entry name" value="EAL domain-like"/>
    <property type="match status" value="1"/>
</dbReference>
<dbReference type="RefSeq" id="WP_212533692.1">
    <property type="nucleotide sequence ID" value="NZ_JAGSOG010000405.1"/>
</dbReference>
<dbReference type="SMART" id="SM00267">
    <property type="entry name" value="GGDEF"/>
    <property type="match status" value="1"/>
</dbReference>
<feature type="transmembrane region" description="Helical" evidence="2">
    <location>
        <begin position="114"/>
        <end position="130"/>
    </location>
</feature>
<dbReference type="Pfam" id="PF00563">
    <property type="entry name" value="EAL"/>
    <property type="match status" value="1"/>
</dbReference>
<reference evidence="5" key="1">
    <citation type="submission" date="2021-04" db="EMBL/GenBank/DDBJ databases">
        <title>Genome based classification of Actinospica acidithermotolerans sp. nov., an actinobacterium isolated from an Indonesian hot spring.</title>
        <authorList>
            <person name="Kusuma A.B."/>
            <person name="Putra K.E."/>
            <person name="Nafisah S."/>
            <person name="Loh J."/>
            <person name="Nouioui I."/>
            <person name="Goodfellow M."/>
        </authorList>
    </citation>
    <scope>NUCLEOTIDE SEQUENCE</scope>
    <source>
        <strain evidence="5">CSCA 57</strain>
    </source>
</reference>
<keyword evidence="2" id="KW-0812">Transmembrane</keyword>
<feature type="domain" description="EAL" evidence="3">
    <location>
        <begin position="763"/>
        <end position="1031"/>
    </location>
</feature>
<dbReference type="Pfam" id="PF00990">
    <property type="entry name" value="GGDEF"/>
    <property type="match status" value="1"/>
</dbReference>
<proteinExistence type="predicted"/>
<feature type="transmembrane region" description="Helical" evidence="2">
    <location>
        <begin position="235"/>
        <end position="255"/>
    </location>
</feature>
<keyword evidence="2" id="KW-1133">Transmembrane helix</keyword>
<feature type="compositionally biased region" description="Basic and acidic residues" evidence="1">
    <location>
        <begin position="1105"/>
        <end position="1115"/>
    </location>
</feature>
<evidence type="ECO:0000256" key="1">
    <source>
        <dbReference type="SAM" id="MobiDB-lite"/>
    </source>
</evidence>
<comment type="caution">
    <text evidence="5">The sequence shown here is derived from an EMBL/GenBank/DDBJ whole genome shotgun (WGS) entry which is preliminary data.</text>
</comment>
<feature type="transmembrane region" description="Helical" evidence="2">
    <location>
        <begin position="276"/>
        <end position="298"/>
    </location>
</feature>
<evidence type="ECO:0000259" key="3">
    <source>
        <dbReference type="PROSITE" id="PS50883"/>
    </source>
</evidence>
<protein>
    <submittedName>
        <fullName evidence="5">EAL domain-containing protein</fullName>
    </submittedName>
</protein>
<name>A0A941EZ63_9ACTN</name>
<dbReference type="Gene3D" id="3.30.70.270">
    <property type="match status" value="1"/>
</dbReference>
<accession>A0A941EZ63</accession>
<feature type="compositionally biased region" description="Low complexity" evidence="1">
    <location>
        <begin position="1059"/>
        <end position="1071"/>
    </location>
</feature>
<gene>
    <name evidence="5" type="ORF">KDL01_38690</name>
</gene>
<dbReference type="InterPro" id="IPR035919">
    <property type="entry name" value="EAL_sf"/>
</dbReference>
<dbReference type="SUPFAM" id="SSF55785">
    <property type="entry name" value="PYP-like sensor domain (PAS domain)"/>
    <property type="match status" value="1"/>
</dbReference>
<dbReference type="FunFam" id="3.30.70.270:FF:000001">
    <property type="entry name" value="Diguanylate cyclase domain protein"/>
    <property type="match status" value="1"/>
</dbReference>
<dbReference type="EMBL" id="JAGSOG010000405">
    <property type="protein sequence ID" value="MBR7839253.1"/>
    <property type="molecule type" value="Genomic_DNA"/>
</dbReference>
<evidence type="ECO:0000313" key="6">
    <source>
        <dbReference type="Proteomes" id="UP000675781"/>
    </source>
</evidence>
<dbReference type="PROSITE" id="PS50883">
    <property type="entry name" value="EAL"/>
    <property type="match status" value="1"/>
</dbReference>
<dbReference type="InterPro" id="IPR035965">
    <property type="entry name" value="PAS-like_dom_sf"/>
</dbReference>
<dbReference type="InterPro" id="IPR043128">
    <property type="entry name" value="Rev_trsase/Diguanyl_cyclase"/>
</dbReference>
<dbReference type="AlphaFoldDB" id="A0A941EZ63"/>
<dbReference type="PANTHER" id="PTHR44757:SF2">
    <property type="entry name" value="BIOFILM ARCHITECTURE MAINTENANCE PROTEIN MBAA"/>
    <property type="match status" value="1"/>
</dbReference>
<dbReference type="InterPro" id="IPR029787">
    <property type="entry name" value="Nucleotide_cyclase"/>
</dbReference>
<feature type="domain" description="GGDEF" evidence="4">
    <location>
        <begin position="622"/>
        <end position="754"/>
    </location>
</feature>
<dbReference type="NCBIfam" id="TIGR00229">
    <property type="entry name" value="sensory_box"/>
    <property type="match status" value="1"/>
</dbReference>
<feature type="transmembrane region" description="Helical" evidence="2">
    <location>
        <begin position="304"/>
        <end position="326"/>
    </location>
</feature>
<keyword evidence="2" id="KW-0472">Membrane</keyword>
<evidence type="ECO:0000259" key="4">
    <source>
        <dbReference type="PROSITE" id="PS50887"/>
    </source>
</evidence>
<dbReference type="CDD" id="cd01949">
    <property type="entry name" value="GGDEF"/>
    <property type="match status" value="1"/>
</dbReference>
<dbReference type="InterPro" id="IPR001633">
    <property type="entry name" value="EAL_dom"/>
</dbReference>
<dbReference type="CDD" id="cd01948">
    <property type="entry name" value="EAL"/>
    <property type="match status" value="1"/>
</dbReference>
<feature type="transmembrane region" description="Helical" evidence="2">
    <location>
        <begin position="48"/>
        <end position="65"/>
    </location>
</feature>
<feature type="transmembrane region" description="Helical" evidence="2">
    <location>
        <begin position="142"/>
        <end position="165"/>
    </location>
</feature>
<evidence type="ECO:0000256" key="2">
    <source>
        <dbReference type="SAM" id="Phobius"/>
    </source>
</evidence>
<dbReference type="SUPFAM" id="SSF55073">
    <property type="entry name" value="Nucleotide cyclase"/>
    <property type="match status" value="1"/>
</dbReference>
<organism evidence="5 6">
    <name type="scientific">Actinospica durhamensis</name>
    <dbReference type="NCBI Taxonomy" id="1508375"/>
    <lineage>
        <taxon>Bacteria</taxon>
        <taxon>Bacillati</taxon>
        <taxon>Actinomycetota</taxon>
        <taxon>Actinomycetes</taxon>
        <taxon>Catenulisporales</taxon>
        <taxon>Actinospicaceae</taxon>
        <taxon>Actinospica</taxon>
    </lineage>
</organism>
<dbReference type="Gene3D" id="3.30.450.20">
    <property type="entry name" value="PAS domain"/>
    <property type="match status" value="1"/>
</dbReference>
<evidence type="ECO:0000313" key="5">
    <source>
        <dbReference type="EMBL" id="MBR7839253.1"/>
    </source>
</evidence>
<feature type="region of interest" description="Disordered" evidence="1">
    <location>
        <begin position="1059"/>
        <end position="1115"/>
    </location>
</feature>
<sequence length="1115" mass="119824">MMPSAGLERGTGHPADSARALTWAIRAYLAVFAALAAVYFTVSTWRCGTWAAMGLAAAIGMVYGIRRHRPAYRAPWLLLAVALVTYVAADAVDLARSAERGTETETFPTIPDEVALIAYPIAALGFWLFIRHQRNGRDGAALIDAFTVTTAFGLLAWTFLIWPSVSQTDRSTISREISVLYPLGDVLLLAVLARLMTGSDERPPAAWLLSLGTVGLLMSDLFFELRLTYTGWHSGTATDLGWIVFFCAWGLAALHPSMTRVGRPIHSHRPAEISPLGFALLTVATLTAPAVLLGASLYGSVKQAWVLAAFASLACVLVLIRLGLVLRSYRRAINRARVVRAVNTDLVAAVGVDQVGLALERAGATLLGPGQGRVALLADLPEPVAAAIVRPVPAEQLPAVLAAGAPTDLPERAHTLVYPLRIKRTERPAAVVVIGRLDQLAELRETLEILAGQAALALDRVQMGLEIRRRDNEAYFRTLVHNAADVFMIVDDGQAVRYASPSARKLFDGRELTGTKVAELVGARNASSARAVLAGTERGPAEWVLEPGRGEKLWVQARSDDLRADPTVGGVVLTLRDVTEQRRLEGELRHHAYHDPLTGLANRRSLQDRLAHAVEQAHRTGRAACLLLIDLDDFKDVNDTKGHGVGDELLAEVAERLRSNVRPADLAARLGGDEFAVLVPDVARAEDADGLARRLTEAFEIPFVLTEGTVTSGASIGVASTLGCESADDLLRNADLALYAAKDDGKRRWRHYEPGLHDQAIERTALRDQLARAIDEQDVLVHYQPVVEIGDGRVCGFESLARWPHPVRGLVGPDVFIPLAEETGLILPLGRLLLRQSVEHIAVWNQARDEANAEAGPGSLKVPPLYVAVNVSLRQLRDPRFSAEVTALLRASGLSPTLLVLELTESDLMRHHDEQARRTMNELKELGVRIAIDDFGTGYSSLSYLRELPIDILKIDKSFIADIATSPEQAALVEGIIRIADGLGLSVVAEGVETDAQWDRLGGCDCDFGQGFLFSPPLPSGQVTALLEAYRDPRLPEDGGGIVSGAGFVGAAAATRAGAAPGGLAAPAPAEESADGPDRSGRPLGGGPDFSSDGPDRLPPVNGRDVWRGAKETDR</sequence>
<dbReference type="InterPro" id="IPR000014">
    <property type="entry name" value="PAS"/>
</dbReference>
<feature type="transmembrane region" description="Helical" evidence="2">
    <location>
        <begin position="21"/>
        <end position="42"/>
    </location>
</feature>
<dbReference type="Gene3D" id="3.20.20.450">
    <property type="entry name" value="EAL domain"/>
    <property type="match status" value="1"/>
</dbReference>
<feature type="transmembrane region" description="Helical" evidence="2">
    <location>
        <begin position="205"/>
        <end position="223"/>
    </location>
</feature>
<dbReference type="PANTHER" id="PTHR44757">
    <property type="entry name" value="DIGUANYLATE CYCLASE DGCP"/>
    <property type="match status" value="1"/>
</dbReference>
<feature type="transmembrane region" description="Helical" evidence="2">
    <location>
        <begin position="77"/>
        <end position="94"/>
    </location>
</feature>